<dbReference type="Gene3D" id="3.30.700.10">
    <property type="entry name" value="Glycoprotein, Type 4 Pilin"/>
    <property type="match status" value="1"/>
</dbReference>
<dbReference type="Proteomes" id="UP000594778">
    <property type="component" value="Chromosome"/>
</dbReference>
<dbReference type="Pfam" id="PF07963">
    <property type="entry name" value="N_methyl"/>
    <property type="match status" value="1"/>
</dbReference>
<evidence type="ECO:0000256" key="3">
    <source>
        <dbReference type="ARBA" id="ARBA00022475"/>
    </source>
</evidence>
<evidence type="ECO:0000256" key="9">
    <source>
        <dbReference type="ARBA" id="ARBA00025772"/>
    </source>
</evidence>
<gene>
    <name evidence="13" type="ORF">I6G66_08910</name>
</gene>
<evidence type="ECO:0000256" key="2">
    <source>
        <dbReference type="ARBA" id="ARBA00021549"/>
    </source>
</evidence>
<evidence type="ECO:0000256" key="4">
    <source>
        <dbReference type="ARBA" id="ARBA00022481"/>
    </source>
</evidence>
<feature type="transmembrane region" description="Helical" evidence="11">
    <location>
        <begin position="40"/>
        <end position="58"/>
    </location>
</feature>
<evidence type="ECO:0000256" key="7">
    <source>
        <dbReference type="ARBA" id="ARBA00022989"/>
    </source>
</evidence>
<evidence type="ECO:0000256" key="11">
    <source>
        <dbReference type="SAM" id="Phobius"/>
    </source>
</evidence>
<dbReference type="RefSeq" id="WP_197956745.1">
    <property type="nucleotide sequence ID" value="NZ_CP065668.1"/>
</dbReference>
<reference evidence="13 14" key="1">
    <citation type="submission" date="2020-12" db="EMBL/GenBank/DDBJ databases">
        <title>FDA dAtabase for Regulatory Grade micrObial Sequences (FDA-ARGOS): Supporting development and validation of Infectious Disease Dx tests.</title>
        <authorList>
            <person name="Sproer C."/>
            <person name="Gronow S."/>
            <person name="Severitt S."/>
            <person name="Schroder I."/>
            <person name="Tallon L."/>
            <person name="Sadzewicz L."/>
            <person name="Zhao X."/>
            <person name="Boylan J."/>
            <person name="Ott S."/>
            <person name="Bowen H."/>
            <person name="Vavikolanu K."/>
            <person name="Mehta A."/>
            <person name="Aluvathingal J."/>
            <person name="Nadendla S."/>
            <person name="Lowell S."/>
            <person name="Myers T."/>
            <person name="Yan Y."/>
            <person name="Sichtig H."/>
        </authorList>
    </citation>
    <scope>NUCLEOTIDE SEQUENCE [LARGE SCALE GENOMIC DNA]</scope>
    <source>
        <strain evidence="13 14">FDAARGOS_909</strain>
    </source>
</reference>
<dbReference type="Pfam" id="PF12019">
    <property type="entry name" value="GspH"/>
    <property type="match status" value="1"/>
</dbReference>
<feature type="domain" description="General secretion pathway GspH" evidence="12">
    <location>
        <begin position="70"/>
        <end position="170"/>
    </location>
</feature>
<evidence type="ECO:0000256" key="8">
    <source>
        <dbReference type="ARBA" id="ARBA00023136"/>
    </source>
</evidence>
<dbReference type="GO" id="GO:0005886">
    <property type="term" value="C:plasma membrane"/>
    <property type="evidence" value="ECO:0007669"/>
    <property type="project" value="UniProtKB-SubCell"/>
</dbReference>
<keyword evidence="4" id="KW-0488">Methylation</keyword>
<evidence type="ECO:0000313" key="14">
    <source>
        <dbReference type="Proteomes" id="UP000594778"/>
    </source>
</evidence>
<evidence type="ECO:0000256" key="1">
    <source>
        <dbReference type="ARBA" id="ARBA00004377"/>
    </source>
</evidence>
<sequence>MKKTLPTDDRRRAGWALPSTCAVNAPAAAQRHQGFTMIELMVVVALVAVLAALAAPSFTTQIANQRVNTAAQELQSLLQFARSQAVHQRTESNFTGAGQTWSVKTGAQLLRQARVPEAIVVSPAANSTQGVRFESTGVARLVSGANASYTLAVTAPHATRMQCLSVTRAGLVRQQRLAAGGAC</sequence>
<keyword evidence="5" id="KW-0997">Cell inner membrane</keyword>
<dbReference type="EMBL" id="CP065668">
    <property type="protein sequence ID" value="QPS10101.1"/>
    <property type="molecule type" value="Genomic_DNA"/>
</dbReference>
<comment type="subcellular location">
    <subcellularLocation>
        <location evidence="1">Cell inner membrane</location>
        <topology evidence="1">Single-pass membrane protein</topology>
    </subcellularLocation>
</comment>
<dbReference type="InterPro" id="IPR012902">
    <property type="entry name" value="N_methyl_site"/>
</dbReference>
<evidence type="ECO:0000313" key="13">
    <source>
        <dbReference type="EMBL" id="QPS10101.1"/>
    </source>
</evidence>
<evidence type="ECO:0000259" key="12">
    <source>
        <dbReference type="Pfam" id="PF12019"/>
    </source>
</evidence>
<keyword evidence="7 11" id="KW-1133">Transmembrane helix</keyword>
<dbReference type="PANTHER" id="PTHR30093">
    <property type="entry name" value="GENERAL SECRETION PATHWAY PROTEIN G"/>
    <property type="match status" value="1"/>
</dbReference>
<name>A0A7T2S729_DELAC</name>
<organism evidence="13 14">
    <name type="scientific">Delftia acidovorans</name>
    <name type="common">Pseudomonas acidovorans</name>
    <name type="synonym">Comamonas acidovorans</name>
    <dbReference type="NCBI Taxonomy" id="80866"/>
    <lineage>
        <taxon>Bacteria</taxon>
        <taxon>Pseudomonadati</taxon>
        <taxon>Pseudomonadota</taxon>
        <taxon>Betaproteobacteria</taxon>
        <taxon>Burkholderiales</taxon>
        <taxon>Comamonadaceae</taxon>
        <taxon>Delftia</taxon>
    </lineage>
</organism>
<dbReference type="SUPFAM" id="SSF54523">
    <property type="entry name" value="Pili subunits"/>
    <property type="match status" value="1"/>
</dbReference>
<keyword evidence="6 11" id="KW-0812">Transmembrane</keyword>
<proteinExistence type="inferred from homology"/>
<dbReference type="InterPro" id="IPR022346">
    <property type="entry name" value="T2SS_GspH"/>
</dbReference>
<dbReference type="InterPro" id="IPR045584">
    <property type="entry name" value="Pilin-like"/>
</dbReference>
<dbReference type="GO" id="GO:0015627">
    <property type="term" value="C:type II protein secretion system complex"/>
    <property type="evidence" value="ECO:0007669"/>
    <property type="project" value="InterPro"/>
</dbReference>
<dbReference type="GO" id="GO:0015628">
    <property type="term" value="P:protein secretion by the type II secretion system"/>
    <property type="evidence" value="ECO:0007669"/>
    <property type="project" value="InterPro"/>
</dbReference>
<keyword evidence="3" id="KW-1003">Cell membrane</keyword>
<accession>A0A7T2S729</accession>
<evidence type="ECO:0000256" key="6">
    <source>
        <dbReference type="ARBA" id="ARBA00022692"/>
    </source>
</evidence>
<comment type="similarity">
    <text evidence="9">Belongs to the GSP H family.</text>
</comment>
<evidence type="ECO:0000256" key="10">
    <source>
        <dbReference type="ARBA" id="ARBA00030775"/>
    </source>
</evidence>
<dbReference type="NCBIfam" id="TIGR02532">
    <property type="entry name" value="IV_pilin_GFxxxE"/>
    <property type="match status" value="1"/>
</dbReference>
<dbReference type="AlphaFoldDB" id="A0A7T2S729"/>
<keyword evidence="8 11" id="KW-0472">Membrane</keyword>
<protein>
    <recommendedName>
        <fullName evidence="2">Type II secretion system protein H</fullName>
    </recommendedName>
    <alternativeName>
        <fullName evidence="10">General secretion pathway protein H</fullName>
    </alternativeName>
</protein>
<dbReference type="PANTHER" id="PTHR30093:SF41">
    <property type="entry name" value="TYPE II SECRETION SYSTEM PROTEIN H"/>
    <property type="match status" value="1"/>
</dbReference>
<evidence type="ECO:0000256" key="5">
    <source>
        <dbReference type="ARBA" id="ARBA00022519"/>
    </source>
</evidence>